<evidence type="ECO:0000256" key="6">
    <source>
        <dbReference type="ARBA" id="ARBA00023004"/>
    </source>
</evidence>
<sequence length="380" mass="39680">MKRIYLDNAATTPLCDEAREAMRTYLSDVFGNADSRHSYGRDAAAALASARACIAECIGASADEVYFTSGGTESDNWAVKGAAFARGKGRIIASAVEHPAVYESCEQLRRFGFSAEYLPVGKDGAVSPSSLDGAMAEDVVLVSVMTANNELGTLQPVRLLAETAHAYGALFHTDAVQAVGAVPVDVNVLGADMLSLSAHKFGGPKGFGALYVRNGVRLEALHSGGEQERRKRGGTSDVAGAVGTAAALKAAVSHMTEESARVRALKDGFAARVLNGIDGARLNGTTDAERTLPGIVNFRFDGITGEELLFSLDLAGIAVSNGSACSAGSSEPSRTLLALGLTAEEAKGAVRFSFGRANTAEDAERAYTVLRDAVRRLRAL</sequence>
<comment type="cofactor">
    <cofactor evidence="1">
        <name>pyridoxal 5'-phosphate</name>
        <dbReference type="ChEBI" id="CHEBI:597326"/>
    </cofactor>
</comment>
<dbReference type="SUPFAM" id="SSF53383">
    <property type="entry name" value="PLP-dependent transferases"/>
    <property type="match status" value="1"/>
</dbReference>
<evidence type="ECO:0000259" key="9">
    <source>
        <dbReference type="Pfam" id="PF00266"/>
    </source>
</evidence>
<evidence type="ECO:0000256" key="3">
    <source>
        <dbReference type="ARBA" id="ARBA00022679"/>
    </source>
</evidence>
<dbReference type="Proteomes" id="UP000824088">
    <property type="component" value="Unassembled WGS sequence"/>
</dbReference>
<comment type="caution">
    <text evidence="10">The sequence shown here is derived from an EMBL/GenBank/DDBJ whole genome shotgun (WGS) entry which is preliminary data.</text>
</comment>
<dbReference type="GO" id="GO:0046872">
    <property type="term" value="F:metal ion binding"/>
    <property type="evidence" value="ECO:0007669"/>
    <property type="project" value="UniProtKB-KW"/>
</dbReference>
<accession>A0A9D1L2H8</accession>
<dbReference type="InterPro" id="IPR015424">
    <property type="entry name" value="PyrdxlP-dep_Trfase"/>
</dbReference>
<dbReference type="AlphaFoldDB" id="A0A9D1L2H8"/>
<evidence type="ECO:0000256" key="5">
    <source>
        <dbReference type="ARBA" id="ARBA00022898"/>
    </source>
</evidence>
<dbReference type="PANTHER" id="PTHR11601">
    <property type="entry name" value="CYSTEINE DESULFURYLASE FAMILY MEMBER"/>
    <property type="match status" value="1"/>
</dbReference>
<protein>
    <submittedName>
        <fullName evidence="10">Cysteine desulfurase</fullName>
    </submittedName>
</protein>
<dbReference type="PIRSF" id="PIRSF005572">
    <property type="entry name" value="NifS"/>
    <property type="match status" value="1"/>
</dbReference>
<evidence type="ECO:0000256" key="1">
    <source>
        <dbReference type="ARBA" id="ARBA00001933"/>
    </source>
</evidence>
<evidence type="ECO:0000313" key="11">
    <source>
        <dbReference type="Proteomes" id="UP000824088"/>
    </source>
</evidence>
<keyword evidence="7" id="KW-0411">Iron-sulfur</keyword>
<dbReference type="FunFam" id="3.40.640.10:FF:000084">
    <property type="entry name" value="IscS-like cysteine desulfurase"/>
    <property type="match status" value="1"/>
</dbReference>
<dbReference type="Gene3D" id="3.40.640.10">
    <property type="entry name" value="Type I PLP-dependent aspartate aminotransferase-like (Major domain)"/>
    <property type="match status" value="1"/>
</dbReference>
<keyword evidence="5" id="KW-0663">Pyridoxal phosphate</keyword>
<comment type="catalytic activity">
    <reaction evidence="8">
        <text>(sulfur carrier)-H + L-cysteine = (sulfur carrier)-SH + L-alanine</text>
        <dbReference type="Rhea" id="RHEA:43892"/>
        <dbReference type="Rhea" id="RHEA-COMP:14737"/>
        <dbReference type="Rhea" id="RHEA-COMP:14739"/>
        <dbReference type="ChEBI" id="CHEBI:29917"/>
        <dbReference type="ChEBI" id="CHEBI:35235"/>
        <dbReference type="ChEBI" id="CHEBI:57972"/>
        <dbReference type="ChEBI" id="CHEBI:64428"/>
        <dbReference type="EC" id="2.8.1.7"/>
    </reaction>
</comment>
<dbReference type="Gene3D" id="1.10.260.50">
    <property type="match status" value="1"/>
</dbReference>
<reference evidence="10" key="2">
    <citation type="journal article" date="2021" name="PeerJ">
        <title>Extensive microbial diversity within the chicken gut microbiome revealed by metagenomics and culture.</title>
        <authorList>
            <person name="Gilroy R."/>
            <person name="Ravi A."/>
            <person name="Getino M."/>
            <person name="Pursley I."/>
            <person name="Horton D.L."/>
            <person name="Alikhan N.F."/>
            <person name="Baker D."/>
            <person name="Gharbi K."/>
            <person name="Hall N."/>
            <person name="Watson M."/>
            <person name="Adriaenssens E.M."/>
            <person name="Foster-Nyarko E."/>
            <person name="Jarju S."/>
            <person name="Secka A."/>
            <person name="Antonio M."/>
            <person name="Oren A."/>
            <person name="Chaudhuri R.R."/>
            <person name="La Ragione R."/>
            <person name="Hildebrand F."/>
            <person name="Pallen M.J."/>
        </authorList>
    </citation>
    <scope>NUCLEOTIDE SEQUENCE</scope>
    <source>
        <strain evidence="10">1063</strain>
    </source>
</reference>
<dbReference type="InterPro" id="IPR015421">
    <property type="entry name" value="PyrdxlP-dep_Trfase_major"/>
</dbReference>
<organism evidence="10 11">
    <name type="scientific">Candidatus Limadaptatus stercorigallinarum</name>
    <dbReference type="NCBI Taxonomy" id="2840845"/>
    <lineage>
        <taxon>Bacteria</taxon>
        <taxon>Bacillati</taxon>
        <taxon>Bacillota</taxon>
        <taxon>Clostridia</taxon>
        <taxon>Eubacteriales</taxon>
        <taxon>Candidatus Limadaptatus</taxon>
    </lineage>
</organism>
<evidence type="ECO:0000256" key="8">
    <source>
        <dbReference type="ARBA" id="ARBA00050776"/>
    </source>
</evidence>
<keyword evidence="6" id="KW-0408">Iron</keyword>
<keyword evidence="3" id="KW-0808">Transferase</keyword>
<dbReference type="GO" id="GO:0051536">
    <property type="term" value="F:iron-sulfur cluster binding"/>
    <property type="evidence" value="ECO:0007669"/>
    <property type="project" value="UniProtKB-KW"/>
</dbReference>
<dbReference type="GO" id="GO:0031071">
    <property type="term" value="F:cysteine desulfurase activity"/>
    <property type="evidence" value="ECO:0007669"/>
    <property type="project" value="UniProtKB-EC"/>
</dbReference>
<dbReference type="PANTHER" id="PTHR11601:SF34">
    <property type="entry name" value="CYSTEINE DESULFURASE"/>
    <property type="match status" value="1"/>
</dbReference>
<evidence type="ECO:0000256" key="4">
    <source>
        <dbReference type="ARBA" id="ARBA00022723"/>
    </source>
</evidence>
<proteinExistence type="inferred from homology"/>
<dbReference type="Pfam" id="PF00266">
    <property type="entry name" value="Aminotran_5"/>
    <property type="match status" value="1"/>
</dbReference>
<gene>
    <name evidence="10" type="ORF">IAD51_05575</name>
</gene>
<dbReference type="InterPro" id="IPR016454">
    <property type="entry name" value="Cysteine_dSase"/>
</dbReference>
<evidence type="ECO:0000256" key="7">
    <source>
        <dbReference type="ARBA" id="ARBA00023014"/>
    </source>
</evidence>
<dbReference type="EMBL" id="DVMN01000099">
    <property type="protein sequence ID" value="HIU21680.1"/>
    <property type="molecule type" value="Genomic_DNA"/>
</dbReference>
<reference evidence="10" key="1">
    <citation type="submission" date="2020-10" db="EMBL/GenBank/DDBJ databases">
        <authorList>
            <person name="Gilroy R."/>
        </authorList>
    </citation>
    <scope>NUCLEOTIDE SEQUENCE</scope>
    <source>
        <strain evidence="10">1063</strain>
    </source>
</reference>
<comment type="similarity">
    <text evidence="2">Belongs to the class-V pyridoxal-phosphate-dependent aminotransferase family. NifS/IscS subfamily.</text>
</comment>
<keyword evidence="4" id="KW-0479">Metal-binding</keyword>
<name>A0A9D1L2H8_9FIRM</name>
<evidence type="ECO:0000256" key="2">
    <source>
        <dbReference type="ARBA" id="ARBA00006490"/>
    </source>
</evidence>
<dbReference type="InterPro" id="IPR015422">
    <property type="entry name" value="PyrdxlP-dep_Trfase_small"/>
</dbReference>
<dbReference type="Gene3D" id="3.90.1150.10">
    <property type="entry name" value="Aspartate Aminotransferase, domain 1"/>
    <property type="match status" value="1"/>
</dbReference>
<evidence type="ECO:0000313" key="10">
    <source>
        <dbReference type="EMBL" id="HIU21680.1"/>
    </source>
</evidence>
<feature type="domain" description="Aminotransferase class V" evidence="9">
    <location>
        <begin position="4"/>
        <end position="365"/>
    </location>
</feature>
<dbReference type="InterPro" id="IPR000192">
    <property type="entry name" value="Aminotrans_V_dom"/>
</dbReference>